<evidence type="ECO:0000313" key="2">
    <source>
        <dbReference type="Proteomes" id="UP001597568"/>
    </source>
</evidence>
<accession>A0ABW5XWV5</accession>
<keyword evidence="2" id="KW-1185">Reference proteome</keyword>
<proteinExistence type="predicted"/>
<protein>
    <submittedName>
        <fullName evidence="1">Phage structural protein</fullName>
    </submittedName>
</protein>
<sequence length="133" mass="14524">MGAIAVYDAKKVSVIVGGQNITGFAKDSFVEAEKDEETVTTHVSAQGDVGVAINTHSLGTIKIKLNQTSPYINYLVKLARTSEMVPAWVISDNEVKEKAGGTKAMVNKVPKAEFGKEITEREFEILVFDYVQE</sequence>
<dbReference type="InterPro" id="IPR021695">
    <property type="entry name" value="Phage_KPP10_Orf10"/>
</dbReference>
<dbReference type="NCBIfam" id="NF047581">
    <property type="entry name" value="gp105_phage_fam"/>
    <property type="match status" value="1"/>
</dbReference>
<organism evidence="1 2">
    <name type="scientific">Kurthia populi</name>
    <dbReference type="NCBI Taxonomy" id="1562132"/>
    <lineage>
        <taxon>Bacteria</taxon>
        <taxon>Bacillati</taxon>
        <taxon>Bacillota</taxon>
        <taxon>Bacilli</taxon>
        <taxon>Bacillales</taxon>
        <taxon>Caryophanaceae</taxon>
        <taxon>Kurthia</taxon>
    </lineage>
</organism>
<dbReference type="EMBL" id="JBHUOR010000018">
    <property type="protein sequence ID" value="MFD2867477.1"/>
    <property type="molecule type" value="Genomic_DNA"/>
</dbReference>
<evidence type="ECO:0000313" key="1">
    <source>
        <dbReference type="EMBL" id="MFD2867477.1"/>
    </source>
</evidence>
<reference evidence="2" key="1">
    <citation type="journal article" date="2019" name="Int. J. Syst. Evol. Microbiol.">
        <title>The Global Catalogue of Microorganisms (GCM) 10K type strain sequencing project: providing services to taxonomists for standard genome sequencing and annotation.</title>
        <authorList>
            <consortium name="The Broad Institute Genomics Platform"/>
            <consortium name="The Broad Institute Genome Sequencing Center for Infectious Disease"/>
            <person name="Wu L."/>
            <person name="Ma J."/>
        </authorList>
    </citation>
    <scope>NUCLEOTIDE SEQUENCE [LARGE SCALE GENOMIC DNA]</scope>
    <source>
        <strain evidence="2">KCTC 33522</strain>
    </source>
</reference>
<dbReference type="Proteomes" id="UP001597568">
    <property type="component" value="Unassembled WGS sequence"/>
</dbReference>
<dbReference type="RefSeq" id="WP_380146767.1">
    <property type="nucleotide sequence ID" value="NZ_JBHUOR010000018.1"/>
</dbReference>
<gene>
    <name evidence="1" type="ORF">ACFSY7_03035</name>
</gene>
<comment type="caution">
    <text evidence="1">The sequence shown here is derived from an EMBL/GenBank/DDBJ whole genome shotgun (WGS) entry which is preliminary data.</text>
</comment>
<name>A0ABW5XWV5_9BACL</name>